<dbReference type="InterPro" id="IPR024344">
    <property type="entry name" value="MDMPI_metal-binding"/>
</dbReference>
<evidence type="ECO:0000313" key="2">
    <source>
        <dbReference type="EMBL" id="GCE76869.1"/>
    </source>
</evidence>
<dbReference type="NCBIfam" id="TIGR03083">
    <property type="entry name" value="maleylpyruvate isomerase family mycothiol-dependent enzyme"/>
    <property type="match status" value="1"/>
</dbReference>
<dbReference type="InterPro" id="IPR034660">
    <property type="entry name" value="DinB/YfiT-like"/>
</dbReference>
<dbReference type="InterPro" id="IPR017520">
    <property type="entry name" value="CHP03086"/>
</dbReference>
<organism evidence="2 3">
    <name type="scientific">Cellulomonas biazotea</name>
    <dbReference type="NCBI Taxonomy" id="1709"/>
    <lineage>
        <taxon>Bacteria</taxon>
        <taxon>Bacillati</taxon>
        <taxon>Actinomycetota</taxon>
        <taxon>Actinomycetes</taxon>
        <taxon>Micrococcales</taxon>
        <taxon>Cellulomonadaceae</taxon>
        <taxon>Cellulomonas</taxon>
    </lineage>
</organism>
<sequence>MTDNATLDTYTERAAGMQAALDAVSSDAWDAPSACAGWTGRDVVAHLVDTQREFLATHGADLPPRPDLTDPPAAWRTHTAAVRALLADPGLVEREYDSLGSRTTVGATVDMFYGFDMVAHRWDVTAADGRAYQFDDEGLDAIEGMVAAMGDMLYTSGVCGPALPVPDDADRQTRALAALGRSATVTV</sequence>
<protein>
    <recommendedName>
        <fullName evidence="1">Mycothiol-dependent maleylpyruvate isomerase metal-binding domain-containing protein</fullName>
    </recommendedName>
</protein>
<dbReference type="Pfam" id="PF11716">
    <property type="entry name" value="MDMPI_N"/>
    <property type="match status" value="1"/>
</dbReference>
<dbReference type="RefSeq" id="WP_130781475.1">
    <property type="nucleotide sequence ID" value="NZ_BIMR01000141.1"/>
</dbReference>
<comment type="caution">
    <text evidence="2">The sequence shown here is derived from an EMBL/GenBank/DDBJ whole genome shotgun (WGS) entry which is preliminary data.</text>
</comment>
<dbReference type="Gene3D" id="1.20.120.450">
    <property type="entry name" value="dinb family like domain"/>
    <property type="match status" value="1"/>
</dbReference>
<gene>
    <name evidence="2" type="ORF">CBZ_19250</name>
</gene>
<dbReference type="AlphaFoldDB" id="A0A402DRV1"/>
<reference evidence="2 3" key="1">
    <citation type="submission" date="2019-01" db="EMBL/GenBank/DDBJ databases">
        <title>Draft genome sequence of Cellulomonas takizawaensis strain TKZ-21.</title>
        <authorList>
            <person name="Yamamura H."/>
            <person name="Hayashi T."/>
            <person name="Hamada M."/>
            <person name="Serisawa Y."/>
            <person name="Matsuyama K."/>
            <person name="Nakagawa Y."/>
            <person name="Otoguro M."/>
            <person name="Yanagida F."/>
            <person name="Hayakawa M."/>
        </authorList>
    </citation>
    <scope>NUCLEOTIDE SEQUENCE [LARGE SCALE GENOMIC DNA]</scope>
    <source>
        <strain evidence="2 3">NBRC12680</strain>
    </source>
</reference>
<dbReference type="OrthoDB" id="5185819at2"/>
<accession>A0A402DRV1</accession>
<dbReference type="SUPFAM" id="SSF109854">
    <property type="entry name" value="DinB/YfiT-like putative metalloenzymes"/>
    <property type="match status" value="1"/>
</dbReference>
<dbReference type="GO" id="GO:0046872">
    <property type="term" value="F:metal ion binding"/>
    <property type="evidence" value="ECO:0007669"/>
    <property type="project" value="InterPro"/>
</dbReference>
<dbReference type="Proteomes" id="UP000289954">
    <property type="component" value="Unassembled WGS sequence"/>
</dbReference>
<evidence type="ECO:0000313" key="3">
    <source>
        <dbReference type="Proteomes" id="UP000289954"/>
    </source>
</evidence>
<name>A0A402DRV1_9CELL</name>
<proteinExistence type="predicted"/>
<dbReference type="EMBL" id="BIMR01000141">
    <property type="protein sequence ID" value="GCE76869.1"/>
    <property type="molecule type" value="Genomic_DNA"/>
</dbReference>
<dbReference type="InterPro" id="IPR017517">
    <property type="entry name" value="Maleyloyr_isom"/>
</dbReference>
<dbReference type="NCBIfam" id="TIGR03086">
    <property type="entry name" value="TIGR03086 family metal-binding protein"/>
    <property type="match status" value="1"/>
</dbReference>
<evidence type="ECO:0000259" key="1">
    <source>
        <dbReference type="Pfam" id="PF11716"/>
    </source>
</evidence>
<feature type="domain" description="Mycothiol-dependent maleylpyruvate isomerase metal-binding" evidence="1">
    <location>
        <begin position="15"/>
        <end position="124"/>
    </location>
</feature>
<keyword evidence="3" id="KW-1185">Reference proteome</keyword>